<feature type="region of interest" description="Disordered" evidence="2">
    <location>
        <begin position="107"/>
        <end position="208"/>
    </location>
</feature>
<dbReference type="AlphaFoldDB" id="A0A1L0BNM1"/>
<dbReference type="OrthoDB" id="408631at2759"/>
<dbReference type="STRING" id="45354.A0A1L0BNM1"/>
<accession>A0A1L0BNM1</accession>
<keyword evidence="4" id="KW-1185">Reference proteome</keyword>
<dbReference type="Proteomes" id="UP000182334">
    <property type="component" value="Chromosome III"/>
</dbReference>
<dbReference type="PANTHER" id="PTHR31996">
    <property type="entry name" value="COILED-COIL DOMAIN-CONTAINING PROTEIN 115"/>
    <property type="match status" value="1"/>
</dbReference>
<proteinExistence type="predicted"/>
<dbReference type="InterPro" id="IPR040357">
    <property type="entry name" value="Vma22/CCDC115"/>
</dbReference>
<feature type="compositionally biased region" description="Basic and acidic residues" evidence="2">
    <location>
        <begin position="107"/>
        <end position="140"/>
    </location>
</feature>
<dbReference type="PANTHER" id="PTHR31996:SF2">
    <property type="entry name" value="COILED-COIL DOMAIN-CONTAINING PROTEIN 115"/>
    <property type="match status" value="1"/>
</dbReference>
<name>A0A1L0BNM1_9ASCO</name>
<reference evidence="3 4" key="1">
    <citation type="submission" date="2016-10" db="EMBL/GenBank/DDBJ databases">
        <authorList>
            <person name="de Groot N.N."/>
        </authorList>
    </citation>
    <scope>NUCLEOTIDE SEQUENCE [LARGE SCALE GENOMIC DNA]</scope>
    <source>
        <strain evidence="3 4">CBS 141442</strain>
    </source>
</reference>
<evidence type="ECO:0000256" key="1">
    <source>
        <dbReference type="ARBA" id="ARBA00093634"/>
    </source>
</evidence>
<protein>
    <recommendedName>
        <fullName evidence="1">Vacuolar ATPase assembly protein VMA22</fullName>
    </recommendedName>
</protein>
<dbReference type="Pfam" id="PF21730">
    <property type="entry name" value="Vma22_CCDC115"/>
    <property type="match status" value="2"/>
</dbReference>
<dbReference type="GO" id="GO:1990871">
    <property type="term" value="C:Vma12-Vma22 assembly complex"/>
    <property type="evidence" value="ECO:0007669"/>
    <property type="project" value="TreeGrafter"/>
</dbReference>
<feature type="compositionally biased region" description="Basic and acidic residues" evidence="2">
    <location>
        <begin position="178"/>
        <end position="200"/>
    </location>
</feature>
<evidence type="ECO:0000256" key="2">
    <source>
        <dbReference type="SAM" id="MobiDB-lite"/>
    </source>
</evidence>
<evidence type="ECO:0000313" key="3">
    <source>
        <dbReference type="EMBL" id="SGZ51770.1"/>
    </source>
</evidence>
<dbReference type="EMBL" id="LT635758">
    <property type="protein sequence ID" value="SGZ51770.1"/>
    <property type="molecule type" value="Genomic_DNA"/>
</dbReference>
<dbReference type="GO" id="GO:0070072">
    <property type="term" value="P:vacuolar proton-transporting V-type ATPase complex assembly"/>
    <property type="evidence" value="ECO:0007669"/>
    <property type="project" value="InterPro"/>
</dbReference>
<dbReference type="GO" id="GO:0051082">
    <property type="term" value="F:unfolded protein binding"/>
    <property type="evidence" value="ECO:0007669"/>
    <property type="project" value="TreeGrafter"/>
</dbReference>
<organism evidence="3 4">
    <name type="scientific">Sungouiella intermedia</name>
    <dbReference type="NCBI Taxonomy" id="45354"/>
    <lineage>
        <taxon>Eukaryota</taxon>
        <taxon>Fungi</taxon>
        <taxon>Dikarya</taxon>
        <taxon>Ascomycota</taxon>
        <taxon>Saccharomycotina</taxon>
        <taxon>Pichiomycetes</taxon>
        <taxon>Metschnikowiaceae</taxon>
        <taxon>Sungouiella</taxon>
    </lineage>
</organism>
<sequence length="253" mass="28603">MSVEAVTEKLAEVSVSSYILSPGSSTPELAEEDSKVSQLLELLDEYEQLANDSMRLNYVKGFQDLSRANYNGTKRHGVDSFDLRPYRACTIVANDGELVVIDRLEAQNEREKQRKVSEKKDRDKRANEDEMKEDQNEIVKGEQITSGGKEHKQVDDGIVESTSVSTSTGELRNRKSKVKDTQSKVTVDFESKESSKDPTRKTQTYKNPINQFGGLVPYQLRTAQDHFKRALADSVKVINLQQRILALIEEIET</sequence>
<gene>
    <name evidence="3" type="ORF">SAMEA4029010_CIC11G00000002103</name>
</gene>
<evidence type="ECO:0000313" key="4">
    <source>
        <dbReference type="Proteomes" id="UP000182334"/>
    </source>
</evidence>